<protein>
    <submittedName>
        <fullName evidence="2">Myo-inosose-2 dehydratase</fullName>
        <ecNumber evidence="2">4.2.1.44</ecNumber>
    </submittedName>
</protein>
<keyword evidence="2" id="KW-0456">Lyase</keyword>
<dbReference type="InterPro" id="IPR030823">
    <property type="entry name" value="IolE/MocC"/>
</dbReference>
<evidence type="ECO:0000313" key="2">
    <source>
        <dbReference type="EMBL" id="TDL75959.1"/>
    </source>
</evidence>
<dbReference type="PANTHER" id="PTHR12110">
    <property type="entry name" value="HYDROXYPYRUVATE ISOMERASE"/>
    <property type="match status" value="1"/>
</dbReference>
<proteinExistence type="predicted"/>
<dbReference type="Proteomes" id="UP000295701">
    <property type="component" value="Unassembled WGS sequence"/>
</dbReference>
<comment type="caution">
    <text evidence="2">The sequence shown here is derived from an EMBL/GenBank/DDBJ whole genome shotgun (WGS) entry which is preliminary data.</text>
</comment>
<dbReference type="EC" id="4.2.1.44" evidence="2"/>
<accession>A0A4V3B8N5</accession>
<dbReference type="InterPro" id="IPR036237">
    <property type="entry name" value="Xyl_isomerase-like_sf"/>
</dbReference>
<dbReference type="Gene3D" id="3.20.20.150">
    <property type="entry name" value="Divalent-metal-dependent TIM barrel enzymes"/>
    <property type="match status" value="1"/>
</dbReference>
<evidence type="ECO:0000313" key="3">
    <source>
        <dbReference type="Proteomes" id="UP000295701"/>
    </source>
</evidence>
<feature type="domain" description="Xylose isomerase-like TIM barrel" evidence="1">
    <location>
        <begin position="30"/>
        <end position="285"/>
    </location>
</feature>
<sequence length="299" mass="32509">MVRLGISPIAWQNDDLPDMTAAFTMEQALRDSAAIGFAGIERGRRMPADTEGLRAYLDAHGLALCGGWCSGNLMARDPQAEIAAIRDQVAQFVALGAPCIVYAECSNTVQGDPSVPVARRPKLTRDEVTDYAARLSEVARWTAGQGMALSYHHHMGSMIEDAEDIDWLMEGSSDEVHLLFDTGHLLFAGADPLAVLDRWGHRVNHVHVKDVRRDVMDRARAEGMSFLDAVAAGVFTVPGDGCIDFAPVAQRLAAMGYDGWIVIEAEQDPARADPETYSRMGHDHIARICREAGLDLAPA</sequence>
<dbReference type="EMBL" id="SNAA01000020">
    <property type="protein sequence ID" value="TDL75959.1"/>
    <property type="molecule type" value="Genomic_DNA"/>
</dbReference>
<evidence type="ECO:0000259" key="1">
    <source>
        <dbReference type="Pfam" id="PF01261"/>
    </source>
</evidence>
<dbReference type="Pfam" id="PF01261">
    <property type="entry name" value="AP_endonuc_2"/>
    <property type="match status" value="1"/>
</dbReference>
<reference evidence="2 3" key="1">
    <citation type="submission" date="2019-03" db="EMBL/GenBank/DDBJ databases">
        <title>Primorskyibacter sp. SS33 isolated from sediments.</title>
        <authorList>
            <person name="Xunke S."/>
        </authorList>
    </citation>
    <scope>NUCLEOTIDE SEQUENCE [LARGE SCALE GENOMIC DNA]</scope>
    <source>
        <strain evidence="2 3">SS33</strain>
    </source>
</reference>
<dbReference type="OrthoDB" id="9804047at2"/>
<gene>
    <name evidence="2" type="primary">iolE</name>
    <name evidence="2" type="ORF">E2L08_14680</name>
</gene>
<dbReference type="PANTHER" id="PTHR12110:SF41">
    <property type="entry name" value="INOSOSE DEHYDRATASE"/>
    <property type="match status" value="1"/>
</dbReference>
<dbReference type="RefSeq" id="WP_133397853.1">
    <property type="nucleotide sequence ID" value="NZ_SNAA01000020.1"/>
</dbReference>
<dbReference type="InterPro" id="IPR013022">
    <property type="entry name" value="Xyl_isomerase-like_TIM-brl"/>
</dbReference>
<dbReference type="GO" id="GO:0050114">
    <property type="term" value="F:myo-inosose-2 dehydratase activity"/>
    <property type="evidence" value="ECO:0007669"/>
    <property type="project" value="UniProtKB-EC"/>
</dbReference>
<organism evidence="2 3">
    <name type="scientific">Palleronia sediminis</name>
    <dbReference type="NCBI Taxonomy" id="2547833"/>
    <lineage>
        <taxon>Bacteria</taxon>
        <taxon>Pseudomonadati</taxon>
        <taxon>Pseudomonadota</taxon>
        <taxon>Alphaproteobacteria</taxon>
        <taxon>Rhodobacterales</taxon>
        <taxon>Roseobacteraceae</taxon>
        <taxon>Palleronia</taxon>
    </lineage>
</organism>
<name>A0A4V3B8N5_9RHOB</name>
<dbReference type="NCBIfam" id="TIGR04379">
    <property type="entry name" value="myo_inos_iolE"/>
    <property type="match status" value="1"/>
</dbReference>
<dbReference type="InterPro" id="IPR050312">
    <property type="entry name" value="IolE/XylAMocC-like"/>
</dbReference>
<keyword evidence="3" id="KW-1185">Reference proteome</keyword>
<dbReference type="SUPFAM" id="SSF51658">
    <property type="entry name" value="Xylose isomerase-like"/>
    <property type="match status" value="1"/>
</dbReference>
<dbReference type="AlphaFoldDB" id="A0A4V3B8N5"/>